<feature type="domain" description="Ion transport" evidence="24">
    <location>
        <begin position="1459"/>
        <end position="1724"/>
    </location>
</feature>
<comment type="catalytic activity">
    <reaction evidence="17">
        <text>Na(+)(in) = Na(+)(out)</text>
        <dbReference type="Rhea" id="RHEA:34963"/>
        <dbReference type="ChEBI" id="CHEBI:29101"/>
    </reaction>
</comment>
<keyword evidence="12 23" id="KW-0472">Membrane</keyword>
<gene>
    <name evidence="25" type="ORF">niasHT_027786</name>
</gene>
<feature type="compositionally biased region" description="Acidic residues" evidence="22">
    <location>
        <begin position="2142"/>
        <end position="2155"/>
    </location>
</feature>
<evidence type="ECO:0000256" key="16">
    <source>
        <dbReference type="ARBA" id="ARBA00023303"/>
    </source>
</evidence>
<feature type="transmembrane region" description="Helical" evidence="23">
    <location>
        <begin position="236"/>
        <end position="257"/>
    </location>
</feature>
<dbReference type="PANTHER" id="PTHR46141">
    <property type="entry name" value="SODIUM LEAK CHANNEL NON-SELECTIVE PROTEIN"/>
    <property type="match status" value="1"/>
</dbReference>
<protein>
    <recommendedName>
        <fullName evidence="19">Sodium leak channel NALCN</fullName>
    </recommendedName>
    <alternativeName>
        <fullName evidence="20">Sodium leak channel non-selective protein</fullName>
    </alternativeName>
    <alternativeName>
        <fullName evidence="21">Voltage gated channel-like protein 1</fullName>
    </alternativeName>
</protein>
<dbReference type="GO" id="GO:0034702">
    <property type="term" value="C:monoatomic ion channel complex"/>
    <property type="evidence" value="ECO:0007669"/>
    <property type="project" value="UniProtKB-KW"/>
</dbReference>
<feature type="transmembrane region" description="Helical" evidence="23">
    <location>
        <begin position="593"/>
        <end position="615"/>
    </location>
</feature>
<evidence type="ECO:0000259" key="24">
    <source>
        <dbReference type="Pfam" id="PF00520"/>
    </source>
</evidence>
<feature type="transmembrane region" description="Helical" evidence="23">
    <location>
        <begin position="560"/>
        <end position="581"/>
    </location>
</feature>
<keyword evidence="5 23" id="KW-0812">Transmembrane</keyword>
<feature type="compositionally biased region" description="Basic and acidic residues" evidence="22">
    <location>
        <begin position="2178"/>
        <end position="2188"/>
    </location>
</feature>
<feature type="compositionally biased region" description="Polar residues" evidence="22">
    <location>
        <begin position="2112"/>
        <end position="2121"/>
    </location>
</feature>
<evidence type="ECO:0000256" key="21">
    <source>
        <dbReference type="ARBA" id="ARBA00082498"/>
    </source>
</evidence>
<dbReference type="FunFam" id="1.10.287.70:FF:000060">
    <property type="entry name" value="Sodium leak channel non-selective protein"/>
    <property type="match status" value="1"/>
</dbReference>
<evidence type="ECO:0000256" key="18">
    <source>
        <dbReference type="ARBA" id="ARBA00061650"/>
    </source>
</evidence>
<feature type="transmembrane region" description="Helical" evidence="23">
    <location>
        <begin position="278"/>
        <end position="297"/>
    </location>
</feature>
<feature type="transmembrane region" description="Helical" evidence="23">
    <location>
        <begin position="1460"/>
        <end position="1480"/>
    </location>
</feature>
<evidence type="ECO:0000256" key="14">
    <source>
        <dbReference type="ARBA" id="ARBA00023180"/>
    </source>
</evidence>
<keyword evidence="13" id="KW-1015">Disulfide bond</keyword>
<keyword evidence="26" id="KW-1185">Reference proteome</keyword>
<dbReference type="SUPFAM" id="SSF81324">
    <property type="entry name" value="Voltage-gated potassium channels"/>
    <property type="match status" value="4"/>
</dbReference>
<keyword evidence="14" id="KW-0325">Glycoprotein</keyword>
<evidence type="ECO:0000256" key="13">
    <source>
        <dbReference type="ARBA" id="ARBA00023157"/>
    </source>
</evidence>
<dbReference type="GO" id="GO:0005272">
    <property type="term" value="F:sodium channel activity"/>
    <property type="evidence" value="ECO:0007669"/>
    <property type="project" value="UniProtKB-KW"/>
</dbReference>
<evidence type="ECO:0000256" key="4">
    <source>
        <dbReference type="ARBA" id="ARBA00022475"/>
    </source>
</evidence>
<comment type="subcellular location">
    <subcellularLocation>
        <location evidence="1">Cell membrane</location>
        <topology evidence="1">Multi-pass membrane protein</topology>
    </subcellularLocation>
</comment>
<evidence type="ECO:0000256" key="22">
    <source>
        <dbReference type="SAM" id="MobiDB-lite"/>
    </source>
</evidence>
<dbReference type="InterPro" id="IPR005821">
    <property type="entry name" value="Ion_trans_dom"/>
</dbReference>
<feature type="transmembrane region" description="Helical" evidence="23">
    <location>
        <begin position="1124"/>
        <end position="1147"/>
    </location>
</feature>
<feature type="transmembrane region" description="Helical" evidence="23">
    <location>
        <begin position="1265"/>
        <end position="1284"/>
    </location>
</feature>
<feature type="region of interest" description="Disordered" evidence="22">
    <location>
        <begin position="1909"/>
        <end position="1929"/>
    </location>
</feature>
<evidence type="ECO:0000256" key="2">
    <source>
        <dbReference type="ARBA" id="ARBA00022448"/>
    </source>
</evidence>
<feature type="compositionally biased region" description="Polar residues" evidence="22">
    <location>
        <begin position="52"/>
        <end position="61"/>
    </location>
</feature>
<evidence type="ECO:0000256" key="3">
    <source>
        <dbReference type="ARBA" id="ARBA00022461"/>
    </source>
</evidence>
<comment type="caution">
    <text evidence="25">The sequence shown here is derived from an EMBL/GenBank/DDBJ whole genome shotgun (WGS) entry which is preliminary data.</text>
</comment>
<feature type="transmembrane region" description="Helical" evidence="23">
    <location>
        <begin position="317"/>
        <end position="337"/>
    </location>
</feature>
<evidence type="ECO:0000256" key="17">
    <source>
        <dbReference type="ARBA" id="ARBA00036239"/>
    </source>
</evidence>
<keyword evidence="15" id="KW-0739">Sodium transport</keyword>
<keyword evidence="4" id="KW-1003">Cell membrane</keyword>
<feature type="transmembrane region" description="Helical" evidence="23">
    <location>
        <begin position="1564"/>
        <end position="1581"/>
    </location>
</feature>
<keyword evidence="2" id="KW-0813">Transport</keyword>
<dbReference type="GO" id="GO:0005886">
    <property type="term" value="C:plasma membrane"/>
    <property type="evidence" value="ECO:0007669"/>
    <property type="project" value="UniProtKB-SubCell"/>
</dbReference>
<keyword evidence="8 23" id="KW-1133">Transmembrane helix</keyword>
<feature type="transmembrane region" description="Helical" evidence="23">
    <location>
        <begin position="1492"/>
        <end position="1512"/>
    </location>
</feature>
<evidence type="ECO:0000313" key="25">
    <source>
        <dbReference type="EMBL" id="KAL3089416.1"/>
    </source>
</evidence>
<evidence type="ECO:0000256" key="8">
    <source>
        <dbReference type="ARBA" id="ARBA00022989"/>
    </source>
</evidence>
<feature type="transmembrane region" description="Helical" evidence="23">
    <location>
        <begin position="1532"/>
        <end position="1552"/>
    </location>
</feature>
<dbReference type="PANTHER" id="PTHR46141:SF2">
    <property type="entry name" value="ION TRANSPORT DOMAIN-CONTAINING PROTEIN"/>
    <property type="match status" value="1"/>
</dbReference>
<dbReference type="InterPro" id="IPR027359">
    <property type="entry name" value="Volt_channel_dom_sf"/>
</dbReference>
<evidence type="ECO:0000256" key="6">
    <source>
        <dbReference type="ARBA" id="ARBA00022737"/>
    </source>
</evidence>
<feature type="region of interest" description="Disordered" evidence="22">
    <location>
        <begin position="41"/>
        <end position="86"/>
    </location>
</feature>
<feature type="compositionally biased region" description="Low complexity" evidence="22">
    <location>
        <begin position="980"/>
        <end position="998"/>
    </location>
</feature>
<keyword evidence="11" id="KW-0406">Ion transport</keyword>
<evidence type="ECO:0000256" key="1">
    <source>
        <dbReference type="ARBA" id="ARBA00004651"/>
    </source>
</evidence>
<dbReference type="Gene3D" id="1.10.287.70">
    <property type="match status" value="4"/>
</dbReference>
<evidence type="ECO:0000256" key="7">
    <source>
        <dbReference type="ARBA" id="ARBA00022882"/>
    </source>
</evidence>
<feature type="domain" description="Ion transport" evidence="24">
    <location>
        <begin position="561"/>
        <end position="782"/>
    </location>
</feature>
<feature type="region of interest" description="Disordered" evidence="22">
    <location>
        <begin position="963"/>
        <end position="998"/>
    </location>
</feature>
<dbReference type="FunFam" id="1.10.238.10:FF:000080">
    <property type="entry name" value="Sodium leak channel non-selective protein"/>
    <property type="match status" value="1"/>
</dbReference>
<reference evidence="25 26" key="1">
    <citation type="submission" date="2024-10" db="EMBL/GenBank/DDBJ databases">
        <authorList>
            <person name="Kim D."/>
        </authorList>
    </citation>
    <scope>NUCLEOTIDE SEQUENCE [LARGE SCALE GENOMIC DNA]</scope>
    <source>
        <strain evidence="25">BH-2024</strain>
    </source>
</reference>
<comment type="similarity">
    <text evidence="18">Belongs to the NALCN family.</text>
</comment>
<sequence length="2188" mass="248017">MYSSVNPPTLSYSFRIPPKLHGKSSPRKMSAFTTTAQRQLAEKRGKCKQQHLNRSSTTTAQKECRRQRTMKARATWTGAGHDEGSTTSRLLLAKAAVLSSPMFQQTKQQQQAGASGASATAQQQQQLRPSHTVSSRGEDSGRRRSGFGLNTISVVGGGAISAGPGPSATMPNIKRDSMAMIADLLATTSLGSTKKLPKATILDRPLADRVLKMVCLLSLISVCMHTPRTLQLIPHLTWVLLVLDANVVAIFTCEVVLKANNMGYFRHQNAYFRDRWCQFDFFLLLFHWISLLLHIYQLFVHSELFTQFGLVYYDWLGVIRCVRPLVIIRLIRLMLTFQVPRQRIQQLLKRSSTQVQNVTVFFLFFMALYAIMGIQLFGRMDYHCVMPGTDPKNVTINDLAIPDTMCSKEGQGGYECPDNMECMKLVLSAKSEGFYGMFDHFGASVFTVYLAASEEGWVYVMYDCLDSLPSHLAFFYFVTLIFFLAWLVKNVFIAVITETFAEIRVQFSESWKKEEMTTIEDDFSQKIESTDDVWRLIRLDTEDKLNPRIKQFQTILRSTGFQCAIISLVLANAAINASFVYRHDETDAKRRNLYYLIECVFTVLFDVECLVKLFCYGRQFFKRNIFKFELILAIGGTFNIQRHLYNQNYFTYFQVFRLFRLIKASPMLEDFVYKIFSPGKKLGGLVLFTVTFVIFASAVSLQLFCSVPNLSHFQTFPQAFMAMFQIITQEGWTEFVVEVLRMIDDRMVPFVAIFFVAYHLFVTLIVLSLFVAVILDNLEMDEELKKVKQLKAKEAISSMRTILPWRLRIFEKFPTRPQMVQLKRVDNEFATPKVRDSFTNQFVWKQNADEQRLPPISTAFAEKLLTRLDEVGHRRILSKFVNVNKHRFLAQQQQLQQQRTNCIYQRHIGQCAMRSLLNSMVKNSSKNSAVAALMGSLHHQPTGGAKSRRQKPMSFFEHILTENGDINRTEGPPPAGGAGQQQKQQQQQQTQTACGGTIQSQQKQSTALLGGGGTGAISAIGSTRRDLKQGQFDIRALQHKQQMAEITRNRIEEEMRENHPYFDRPLFIIARDSKLRRFCRRFVHARWGFDVGAEMTASGGSGTNGAGRNAPAGGGKRPKQIHSLIGLMPYLDWAMVAITLLSCWSMLLESPWPTTGENLVMFNFYLQIPDYLFVFAMSGELMAKVIADGLFFTPNALVRDFGGVMTVFVYLTSLVFLLLMPKHVEINSVEQFLMICRAMRPLRIYTLVPHIRRVVVELFRGFKEILLVTILMIVVMFIFASFGVQTVGGRLAACNDVNVTRQVDCTGMFWQKIFVTRMEVYGKNSDTLHPKVLVPRVWTNPRNFNFDHIGAAMLALFETLSYKGWNVIRDILWARQGPWAVVFIHIYVFSGCMIGLTLFVGVVIANYTENRGTALLTVDQRRWHDLKARLKMAQPLHIPPKPSESATFRRTLYELTMWRLFNQFFAAMVVLNSATLILPWNVEEEEDKHRLLYIVTALSAILNMLFAVEILLKMLAYTVSGFWQSRRNRIDLLITGIGLFWVITHFFLALPASVVGGETRLKKFTYTFGYIVVILRFFTIAGRNSTLKMLMLTVVMSMLRSFFIIMAMVLLVLFYAYTGVILFGMVKYGQAVSKHVNFRSGFEALVVLFRSVTGEDWNDIMHDTSRSAPFCYWLPGANYWQTDCGNYYGALIYFCSFYLIITYIVRNLLVAIIIENFSLFYSSEEDALLSYADIRNFQQVWNIVDVEQKGQIPIGRVKFLLRLLRGRLEVDPNKDRLLFKHMCYEMEKLHGGDDVSFHDVLYMLSYRSVDIRKSLQLEELLQREELEYIIEEEVAKQTIKTWLEFCLRRLRSPGLPLVPLSALAQNHQQQMAHSAKVAHKTQTAFTFSAKSIYAFDPVTLAAAHSKAALERKQRKMSPGSPAQHSPVRYRKLTTAGELARPMFTEAAPNTVVYGADVERRRSISEVFEGAARRFIVAAALKKVSGRAFASNAAASSAEGGAAISTGGITSAPISKMAQSKSMQSLAALHQRPIQLSAHELLPDLAESANEEWGSGRATIVSSQASNVGRQQTLMGKQSAAAVAVVGEQQRVGGQLVEQQQQQQQQVAMISSGAETASTAANGTGDEDRRVNVEPTEEKVDDIMEWWEDEGSEDNEGGGGGGEEKNNGMMKMSEGGGRSLDEMWWKKNE</sequence>
<feature type="domain" description="Ion transport" evidence="24">
    <location>
        <begin position="213"/>
        <end position="505"/>
    </location>
</feature>
<dbReference type="InterPro" id="IPR028823">
    <property type="entry name" value="NALCN"/>
</dbReference>
<feature type="compositionally biased region" description="Basic and acidic residues" evidence="22">
    <location>
        <begin position="2125"/>
        <end position="2141"/>
    </location>
</feature>
<keyword evidence="6" id="KW-0677">Repeat</keyword>
<keyword evidence="3" id="KW-0894">Sodium channel</keyword>
<evidence type="ECO:0000256" key="10">
    <source>
        <dbReference type="ARBA" id="ARBA00023054"/>
    </source>
</evidence>
<dbReference type="Gene3D" id="1.20.120.350">
    <property type="entry name" value="Voltage-gated potassium channels. Chain C"/>
    <property type="match status" value="4"/>
</dbReference>
<evidence type="ECO:0000256" key="12">
    <source>
        <dbReference type="ARBA" id="ARBA00023136"/>
    </source>
</evidence>
<feature type="transmembrane region" description="Helical" evidence="23">
    <location>
        <begin position="1379"/>
        <end position="1405"/>
    </location>
</feature>
<dbReference type="EMBL" id="JBICBT010000985">
    <property type="protein sequence ID" value="KAL3089416.1"/>
    <property type="molecule type" value="Genomic_DNA"/>
</dbReference>
<feature type="transmembrane region" description="Helical" evidence="23">
    <location>
        <begin position="358"/>
        <end position="378"/>
    </location>
</feature>
<dbReference type="Proteomes" id="UP001620626">
    <property type="component" value="Unassembled WGS sequence"/>
</dbReference>
<name>A0ABD2JFN6_9BILA</name>
<feature type="transmembrane region" description="Helical" evidence="23">
    <location>
        <begin position="682"/>
        <end position="704"/>
    </location>
</feature>
<dbReference type="FunFam" id="1.10.287.70:FF:000061">
    <property type="entry name" value="Sodium leak channel non-selective protein"/>
    <property type="match status" value="1"/>
</dbReference>
<keyword evidence="9" id="KW-0915">Sodium</keyword>
<evidence type="ECO:0000256" key="19">
    <source>
        <dbReference type="ARBA" id="ARBA00074738"/>
    </source>
</evidence>
<feature type="transmembrane region" description="Helical" evidence="23">
    <location>
        <begin position="1690"/>
        <end position="1714"/>
    </location>
</feature>
<dbReference type="Gene3D" id="1.10.238.10">
    <property type="entry name" value="EF-hand"/>
    <property type="match status" value="1"/>
</dbReference>
<proteinExistence type="inferred from homology"/>
<feature type="domain" description="Ion transport" evidence="24">
    <location>
        <begin position="1129"/>
        <end position="1409"/>
    </location>
</feature>
<evidence type="ECO:0000256" key="11">
    <source>
        <dbReference type="ARBA" id="ARBA00023065"/>
    </source>
</evidence>
<feature type="transmembrane region" description="Helical" evidence="23">
    <location>
        <begin position="473"/>
        <end position="496"/>
    </location>
</feature>
<keyword evidence="16" id="KW-0407">Ion channel</keyword>
<evidence type="ECO:0000256" key="15">
    <source>
        <dbReference type="ARBA" id="ARBA00023201"/>
    </source>
</evidence>
<accession>A0ABD2JFN6</accession>
<feature type="transmembrane region" description="Helical" evidence="23">
    <location>
        <begin position="1201"/>
        <end position="1220"/>
    </location>
</feature>
<feature type="transmembrane region" description="Helical" evidence="23">
    <location>
        <begin position="1602"/>
        <end position="1626"/>
    </location>
</feature>
<evidence type="ECO:0000256" key="9">
    <source>
        <dbReference type="ARBA" id="ARBA00023053"/>
    </source>
</evidence>
<dbReference type="Pfam" id="PF00520">
    <property type="entry name" value="Ion_trans"/>
    <property type="match status" value="4"/>
</dbReference>
<evidence type="ECO:0000256" key="5">
    <source>
        <dbReference type="ARBA" id="ARBA00022692"/>
    </source>
</evidence>
<dbReference type="FunFam" id="1.20.120.350:FF:000030">
    <property type="entry name" value="sodium leak channel non-selective protein"/>
    <property type="match status" value="1"/>
</dbReference>
<feature type="region of interest" description="Disordered" evidence="22">
    <location>
        <begin position="2109"/>
        <end position="2188"/>
    </location>
</feature>
<evidence type="ECO:0000256" key="20">
    <source>
        <dbReference type="ARBA" id="ARBA00081688"/>
    </source>
</evidence>
<evidence type="ECO:0000256" key="23">
    <source>
        <dbReference type="SAM" id="Phobius"/>
    </source>
</evidence>
<evidence type="ECO:0000313" key="26">
    <source>
        <dbReference type="Proteomes" id="UP001620626"/>
    </source>
</evidence>
<feature type="compositionally biased region" description="Low complexity" evidence="22">
    <location>
        <begin position="104"/>
        <end position="126"/>
    </location>
</feature>
<feature type="region of interest" description="Disordered" evidence="22">
    <location>
        <begin position="104"/>
        <end position="150"/>
    </location>
</feature>
<feature type="transmembrane region" description="Helical" evidence="23">
    <location>
        <begin position="750"/>
        <end position="775"/>
    </location>
</feature>
<keyword evidence="7" id="KW-0851">Voltage-gated channel</keyword>
<keyword evidence="10" id="KW-0175">Coiled coil</keyword>
<organism evidence="25 26">
    <name type="scientific">Heterodera trifolii</name>
    <dbReference type="NCBI Taxonomy" id="157864"/>
    <lineage>
        <taxon>Eukaryota</taxon>
        <taxon>Metazoa</taxon>
        <taxon>Ecdysozoa</taxon>
        <taxon>Nematoda</taxon>
        <taxon>Chromadorea</taxon>
        <taxon>Rhabditida</taxon>
        <taxon>Tylenchina</taxon>
        <taxon>Tylenchomorpha</taxon>
        <taxon>Tylenchoidea</taxon>
        <taxon>Heteroderidae</taxon>
        <taxon>Heteroderinae</taxon>
        <taxon>Heterodera</taxon>
    </lineage>
</organism>